<evidence type="ECO:0000256" key="1">
    <source>
        <dbReference type="ARBA" id="ARBA00022491"/>
    </source>
</evidence>
<dbReference type="InterPro" id="IPR011051">
    <property type="entry name" value="RmlC_Cupin_sf"/>
</dbReference>
<dbReference type="Proteomes" id="UP000555393">
    <property type="component" value="Unassembled WGS sequence"/>
</dbReference>
<accession>A0A841M7B3</accession>
<dbReference type="SUPFAM" id="SSF51182">
    <property type="entry name" value="RmlC-like cupins"/>
    <property type="match status" value="1"/>
</dbReference>
<sequence>MQTKRQAVEFDPDVTKRPALALQLDFKDYSNEIPVHRHRKGQLVLALHGAVSCQITDDASQKSDGQSGKGMWMVPPNCGVWIPSGVAHCNHATDNARLTFLFVDPLAAAMPQQCCTLSISPMVREMIRHLSTLSPDYADDSHTARLVRVLLDELVLMPKEDFHLPVPDHHKIRLIADFLRDDPADRSTLAQWAKRVAMSERSLARLMVQETGLTFGRWRQQLHLIIALREISGGTSVQAIAEILGYESPTAFITMFKKAMGQTPTRYLAALTSDEHP</sequence>
<comment type="caution">
    <text evidence="6">The sequence shown here is derived from an EMBL/GenBank/DDBJ whole genome shotgun (WGS) entry which is preliminary data.</text>
</comment>
<keyword evidence="4" id="KW-0804">Transcription</keyword>
<dbReference type="InterPro" id="IPR014710">
    <property type="entry name" value="RmlC-like_jellyroll"/>
</dbReference>
<dbReference type="Gene3D" id="1.10.10.60">
    <property type="entry name" value="Homeodomain-like"/>
    <property type="match status" value="1"/>
</dbReference>
<dbReference type="GO" id="GO:0003700">
    <property type="term" value="F:DNA-binding transcription factor activity"/>
    <property type="evidence" value="ECO:0007669"/>
    <property type="project" value="InterPro"/>
</dbReference>
<dbReference type="PANTHER" id="PTHR11019">
    <property type="entry name" value="HTH-TYPE TRANSCRIPTIONAL REGULATOR NIMR"/>
    <property type="match status" value="1"/>
</dbReference>
<dbReference type="AlphaFoldDB" id="A0A841M7B3"/>
<keyword evidence="1" id="KW-0678">Repressor</keyword>
<proteinExistence type="predicted"/>
<gene>
    <name evidence="6" type="ORF">FHS77_002606</name>
</gene>
<dbReference type="GO" id="GO:0043565">
    <property type="term" value="F:sequence-specific DNA binding"/>
    <property type="evidence" value="ECO:0007669"/>
    <property type="project" value="InterPro"/>
</dbReference>
<dbReference type="EMBL" id="JACIIU010000015">
    <property type="protein sequence ID" value="MBB6262038.1"/>
    <property type="molecule type" value="Genomic_DNA"/>
</dbReference>
<protein>
    <submittedName>
        <fullName evidence="6">AraC-like DNA-binding protein</fullName>
    </submittedName>
</protein>
<dbReference type="CDD" id="cd06124">
    <property type="entry name" value="cupin_NimR-like_N"/>
    <property type="match status" value="1"/>
</dbReference>
<dbReference type="PROSITE" id="PS01124">
    <property type="entry name" value="HTH_ARAC_FAMILY_2"/>
    <property type="match status" value="1"/>
</dbReference>
<evidence type="ECO:0000313" key="6">
    <source>
        <dbReference type="EMBL" id="MBB6262038.1"/>
    </source>
</evidence>
<evidence type="ECO:0000256" key="4">
    <source>
        <dbReference type="ARBA" id="ARBA00023163"/>
    </source>
</evidence>
<dbReference type="PANTHER" id="PTHR11019:SF199">
    <property type="entry name" value="HTH-TYPE TRANSCRIPTIONAL REGULATOR NIMR"/>
    <property type="match status" value="1"/>
</dbReference>
<dbReference type="Gene3D" id="2.60.120.10">
    <property type="entry name" value="Jelly Rolls"/>
    <property type="match status" value="1"/>
</dbReference>
<dbReference type="RefSeq" id="WP_184223944.1">
    <property type="nucleotide sequence ID" value="NZ_JACIIU010000015.1"/>
</dbReference>
<dbReference type="FunFam" id="1.10.10.60:FF:000132">
    <property type="entry name" value="AraC family transcriptional regulator"/>
    <property type="match status" value="1"/>
</dbReference>
<organism evidence="6 7">
    <name type="scientific">Paenochrobactrum gallinarii</name>
    <dbReference type="NCBI Taxonomy" id="643673"/>
    <lineage>
        <taxon>Bacteria</taxon>
        <taxon>Pseudomonadati</taxon>
        <taxon>Pseudomonadota</taxon>
        <taxon>Alphaproteobacteria</taxon>
        <taxon>Hyphomicrobiales</taxon>
        <taxon>Brucellaceae</taxon>
        <taxon>Paenochrobactrum</taxon>
    </lineage>
</organism>
<dbReference type="InterPro" id="IPR009057">
    <property type="entry name" value="Homeodomain-like_sf"/>
</dbReference>
<evidence type="ECO:0000256" key="3">
    <source>
        <dbReference type="ARBA" id="ARBA00023125"/>
    </source>
</evidence>
<keyword evidence="7" id="KW-1185">Reference proteome</keyword>
<evidence type="ECO:0000256" key="2">
    <source>
        <dbReference type="ARBA" id="ARBA00023015"/>
    </source>
</evidence>
<evidence type="ECO:0000313" key="7">
    <source>
        <dbReference type="Proteomes" id="UP000555393"/>
    </source>
</evidence>
<evidence type="ECO:0000259" key="5">
    <source>
        <dbReference type="PROSITE" id="PS01124"/>
    </source>
</evidence>
<dbReference type="InterPro" id="IPR018060">
    <property type="entry name" value="HTH_AraC"/>
</dbReference>
<dbReference type="Pfam" id="PF12833">
    <property type="entry name" value="HTH_18"/>
    <property type="match status" value="1"/>
</dbReference>
<dbReference type="SUPFAM" id="SSF46689">
    <property type="entry name" value="Homeodomain-like"/>
    <property type="match status" value="1"/>
</dbReference>
<dbReference type="SMART" id="SM00342">
    <property type="entry name" value="HTH_ARAC"/>
    <property type="match status" value="1"/>
</dbReference>
<feature type="domain" description="HTH araC/xylS-type" evidence="5">
    <location>
        <begin position="173"/>
        <end position="270"/>
    </location>
</feature>
<keyword evidence="3 6" id="KW-0238">DNA-binding</keyword>
<name>A0A841M7B3_9HYPH</name>
<keyword evidence="2" id="KW-0805">Transcription regulation</keyword>
<reference evidence="6 7" key="1">
    <citation type="submission" date="2020-08" db="EMBL/GenBank/DDBJ databases">
        <title>Genomic Encyclopedia of Type Strains, Phase IV (KMG-IV): sequencing the most valuable type-strain genomes for metagenomic binning, comparative biology and taxonomic classification.</title>
        <authorList>
            <person name="Goeker M."/>
        </authorList>
    </citation>
    <scope>NUCLEOTIDE SEQUENCE [LARGE SCALE GENOMIC DNA]</scope>
    <source>
        <strain evidence="6 7">DSM 22336</strain>
    </source>
</reference>